<evidence type="ECO:0000313" key="4">
    <source>
        <dbReference type="Proteomes" id="UP000501346"/>
    </source>
</evidence>
<accession>A0A6C1DWL5</accession>
<dbReference type="InterPro" id="IPR036812">
    <property type="entry name" value="NAD(P)_OxRdtase_dom_sf"/>
</dbReference>
<name>A0A6C1DWL5_SACPS</name>
<evidence type="ECO:0000313" key="3">
    <source>
        <dbReference type="EMBL" id="QID80604.1"/>
    </source>
</evidence>
<keyword evidence="4" id="KW-1185">Reference proteome</keyword>
<dbReference type="PANTHER" id="PTHR43364">
    <property type="entry name" value="NADH-SPECIFIC METHYLGLYOXAL REDUCTASE-RELATED"/>
    <property type="match status" value="1"/>
</dbReference>
<evidence type="ECO:0000259" key="2">
    <source>
        <dbReference type="Pfam" id="PF00248"/>
    </source>
</evidence>
<organism evidence="3 4">
    <name type="scientific">Saccharomyces pastorianus</name>
    <name type="common">Lager yeast</name>
    <name type="synonym">Saccharomyces cerevisiae x Saccharomyces eubayanus</name>
    <dbReference type="NCBI Taxonomy" id="27292"/>
    <lineage>
        <taxon>Eukaryota</taxon>
        <taxon>Fungi</taxon>
        <taxon>Dikarya</taxon>
        <taxon>Ascomycota</taxon>
        <taxon>Saccharomycotina</taxon>
        <taxon>Saccharomycetes</taxon>
        <taxon>Saccharomycetales</taxon>
        <taxon>Saccharomycetaceae</taxon>
        <taxon>Saccharomyces</taxon>
    </lineage>
</organism>
<dbReference type="AlphaFoldDB" id="A0A6C1DWL5"/>
<dbReference type="CDD" id="cd19075">
    <property type="entry name" value="AKR_AKR7A1-5"/>
    <property type="match status" value="1"/>
</dbReference>
<dbReference type="EMBL" id="CP048991">
    <property type="protein sequence ID" value="QID80604.1"/>
    <property type="molecule type" value="Genomic_DNA"/>
</dbReference>
<evidence type="ECO:0000256" key="1">
    <source>
        <dbReference type="ARBA" id="ARBA00023002"/>
    </source>
</evidence>
<dbReference type="Gene3D" id="3.20.20.100">
    <property type="entry name" value="NADP-dependent oxidoreductase domain"/>
    <property type="match status" value="1"/>
</dbReference>
<dbReference type="InterPro" id="IPR050523">
    <property type="entry name" value="AKR_Detox_Biosynth"/>
</dbReference>
<dbReference type="SUPFAM" id="SSF51430">
    <property type="entry name" value="NAD(P)-linked oxidoreductase"/>
    <property type="match status" value="1"/>
</dbReference>
<keyword evidence="1" id="KW-0560">Oxidoreductase</keyword>
<protein>
    <recommendedName>
        <fullName evidence="2">NADP-dependent oxidoreductase domain-containing protein</fullName>
    </recommendedName>
</protein>
<dbReference type="OrthoDB" id="4030786at2759"/>
<dbReference type="PANTHER" id="PTHR43364:SF4">
    <property type="entry name" value="NAD(P)-LINKED OXIDOREDUCTASE SUPERFAMILY PROTEIN"/>
    <property type="match status" value="1"/>
</dbReference>
<dbReference type="GO" id="GO:0016616">
    <property type="term" value="F:oxidoreductase activity, acting on the CH-OH group of donors, NAD or NADP as acceptor"/>
    <property type="evidence" value="ECO:0007669"/>
    <property type="project" value="UniProtKB-ARBA"/>
</dbReference>
<sequence length="314" mass="35211">MAEQVKIIYGSFPLNLLQRSDIDEISTILEKAGVKDIDTARIYPDSEKILGEFRVPSRFTIHTKASGFSAGCLTKDNINKSIEESLSLLGVPNVETYFLHSPDPETPIEETLGAINSLYEQGKFKKFGLSNFATEDVKRIHEYAKSKNYVLPTVYQGNYNAFSRAIEDDLFPLLRELHISFYAYSPIAGGFLAKTPEQILGGKSGRFDKSNHIGQLYLKLYNRPALMKGLEEWNKLAEKTGISRFSLAYRWIAHNSSLKREFGDAVIIGGRSPSQVSGALESISEGPLDPETVKKIDEIWQLVKDEAPLNNYAY</sequence>
<gene>
    <name evidence="3" type="ORF">GRS66_002943</name>
</gene>
<dbReference type="Proteomes" id="UP000501346">
    <property type="component" value="Chromosome ScX-SeX"/>
</dbReference>
<dbReference type="PRINTS" id="PR00069">
    <property type="entry name" value="ALDKETRDTASE"/>
</dbReference>
<dbReference type="InterPro" id="IPR023210">
    <property type="entry name" value="NADP_OxRdtase_dom"/>
</dbReference>
<dbReference type="Pfam" id="PF00248">
    <property type="entry name" value="Aldo_ket_red"/>
    <property type="match status" value="1"/>
</dbReference>
<feature type="domain" description="NADP-dependent oxidoreductase" evidence="2">
    <location>
        <begin position="25"/>
        <end position="300"/>
    </location>
</feature>
<proteinExistence type="predicted"/>
<dbReference type="InterPro" id="IPR020471">
    <property type="entry name" value="AKR"/>
</dbReference>
<reference evidence="3 4" key="1">
    <citation type="journal article" date="2019" name="BMC Genomics">
        <title>Chromosome level assembly and comparative genome analysis confirm lager-brewing yeasts originated from a single hybridization.</title>
        <authorList>
            <person name="Salazar A.N."/>
            <person name="Gorter de Vries A.R."/>
            <person name="van den Broek M."/>
            <person name="Brouwers N."/>
            <person name="de la Torre Cortes P."/>
            <person name="Kuijpers N.G.A."/>
            <person name="Daran J.G."/>
            <person name="Abeel T."/>
        </authorList>
    </citation>
    <scope>NUCLEOTIDE SEQUENCE [LARGE SCALE GENOMIC DNA]</scope>
    <source>
        <strain evidence="3 4">CBS 1483</strain>
    </source>
</reference>